<keyword evidence="6" id="KW-1185">Reference proteome</keyword>
<gene>
    <name evidence="5" type="ORF">EMPS_11338</name>
</gene>
<accession>A0A9P3HLI7</accession>
<protein>
    <submittedName>
        <fullName evidence="5">Target of rapamycin complex 2 subunit MAPKAP1</fullName>
    </submittedName>
</protein>
<sequence>MSVLADPSYIVHNLRLSNLRLDDRTSDKVITFPPQLLSNEYIKAAGPVFVEMQYCYSPNISHDYMMLSNSSLLSDSRSTLPDASATSSSTTAQGKAPYAGRGKYDRRRIVAAQAAAAAAAAGLGRGGIEGGSSNAFPMQPAPVPAVRVPIPMAVASMESDDDIDIDDEEPVKSPPRMFPKVAIPTHVGGSHAPGIFVTTPSRPGSVTIAEDTQTQQKQVAATIALAQSQLDSTESTVAEGETPEVEVDIGDVTIDSMNSPIDLSPADSTTMARIMRDSAPSMNTLMSPGRARPTTPPPPPSKSMAPITSMLVEPVQLNQPPPVSLLTKLIIQQKSREDNPFAEEFLRVAGMGETTPVQLKIYLPNSDKPKDPMQVVVKREASVEDVIGYILYQYYHEGRTPALSDELSTVVQWNLRIVEDDGEIDDDLPAVDRTLKIGRFSMNQRFAMNQFALCEATAAQVQINENLYAKSGRTLTRPKRQQRIPSAASAVDSLDQPQNGSGIAGDQSLSANGSAPLDSVAHGVPNVGALSGQLSGAGNNGSGTIGAGSSAHVVVPPPRVDPLLASTQHYVRVRLHTNHEVKHTTTVEILPKMLVSGIINYICGKRKMNPDEWSLIVADSQHVLPLDGAAEDISNSTELALVPKSSIPAESSFTAKQARFGRNAITDIPGSSISYLTSTEVYREYTLNRKRRGGYVGRHEQVLAIDGDYIRIMPSSTRTLLFDSGKTASYLKNTIYDCRQGRKAPSHFKLSVIREGIEKKTYEFEAKSPQQAQEICHRIMQLKNS</sequence>
<dbReference type="Proteomes" id="UP000827284">
    <property type="component" value="Unassembled WGS sequence"/>
</dbReference>
<reference evidence="5" key="1">
    <citation type="submission" date="2021-11" db="EMBL/GenBank/DDBJ databases">
        <authorList>
            <person name="Herlambang A."/>
            <person name="Guo Y."/>
            <person name="Takashima Y."/>
            <person name="Nishizawa T."/>
        </authorList>
    </citation>
    <scope>NUCLEOTIDE SEQUENCE</scope>
    <source>
        <strain evidence="5">E1425</strain>
    </source>
</reference>
<feature type="domain" description="CRIM" evidence="3">
    <location>
        <begin position="324"/>
        <end position="465"/>
    </location>
</feature>
<feature type="region of interest" description="Disordered" evidence="2">
    <location>
        <begin position="76"/>
        <end position="100"/>
    </location>
</feature>
<dbReference type="Pfam" id="PF16979">
    <property type="entry name" value="SIN1_PH"/>
    <property type="match status" value="1"/>
</dbReference>
<dbReference type="GO" id="GO:0031932">
    <property type="term" value="C:TORC2 complex"/>
    <property type="evidence" value="ECO:0007669"/>
    <property type="project" value="InterPro"/>
</dbReference>
<dbReference type="PANTHER" id="PTHR13335">
    <property type="entry name" value="TARGET OF RAPAMYCIN COMPLEX 2 SUBUNIT MAPKAP1"/>
    <property type="match status" value="1"/>
</dbReference>
<feature type="region of interest" description="Disordered" evidence="2">
    <location>
        <begin position="280"/>
        <end position="306"/>
    </location>
</feature>
<dbReference type="GO" id="GO:0005546">
    <property type="term" value="F:phosphatidylinositol-4,5-bisphosphate binding"/>
    <property type="evidence" value="ECO:0007669"/>
    <property type="project" value="TreeGrafter"/>
</dbReference>
<evidence type="ECO:0000313" key="6">
    <source>
        <dbReference type="Proteomes" id="UP000827284"/>
    </source>
</evidence>
<reference evidence="5" key="2">
    <citation type="journal article" date="2022" name="Microbiol. Resour. Announc.">
        <title>Whole-Genome Sequence of Entomortierella parvispora E1425, a Mucoromycotan Fungus Associated with Burkholderiaceae-Related Endosymbiotic Bacteria.</title>
        <authorList>
            <person name="Herlambang A."/>
            <person name="Guo Y."/>
            <person name="Takashima Y."/>
            <person name="Narisawa K."/>
            <person name="Ohta H."/>
            <person name="Nishizawa T."/>
        </authorList>
    </citation>
    <scope>NUCLEOTIDE SEQUENCE</scope>
    <source>
        <strain evidence="5">E1425</strain>
    </source>
</reference>
<feature type="region of interest" description="Disordered" evidence="2">
    <location>
        <begin position="473"/>
        <end position="517"/>
    </location>
</feature>
<dbReference type="PANTHER" id="PTHR13335:SF1">
    <property type="entry name" value="TARGET OF RAPAMYCIN COMPLEX 2 SUBUNIT MAPKAP1"/>
    <property type="match status" value="1"/>
</dbReference>
<dbReference type="GO" id="GO:0005737">
    <property type="term" value="C:cytoplasm"/>
    <property type="evidence" value="ECO:0007669"/>
    <property type="project" value="TreeGrafter"/>
</dbReference>
<evidence type="ECO:0000259" key="4">
    <source>
        <dbReference type="Pfam" id="PF16979"/>
    </source>
</evidence>
<evidence type="ECO:0000259" key="3">
    <source>
        <dbReference type="Pfam" id="PF16978"/>
    </source>
</evidence>
<dbReference type="GO" id="GO:0005886">
    <property type="term" value="C:plasma membrane"/>
    <property type="evidence" value="ECO:0007669"/>
    <property type="project" value="TreeGrafter"/>
</dbReference>
<evidence type="ECO:0000256" key="2">
    <source>
        <dbReference type="SAM" id="MobiDB-lite"/>
    </source>
</evidence>
<dbReference type="InterPro" id="IPR008828">
    <property type="entry name" value="Sin1/Avo1"/>
</dbReference>
<dbReference type="AlphaFoldDB" id="A0A9P3HLI7"/>
<dbReference type="InterPro" id="IPR031567">
    <property type="entry name" value="CRIM_dom"/>
</dbReference>
<dbReference type="InterPro" id="IPR011993">
    <property type="entry name" value="PH-like_dom_sf"/>
</dbReference>
<evidence type="ECO:0000256" key="1">
    <source>
        <dbReference type="ARBA" id="ARBA00009407"/>
    </source>
</evidence>
<dbReference type="InterPro" id="IPR031313">
    <property type="entry name" value="Sin1_PH_dom"/>
</dbReference>
<feature type="compositionally biased region" description="Polar residues" evidence="2">
    <location>
        <begin position="495"/>
        <end position="513"/>
    </location>
</feature>
<dbReference type="Gene3D" id="2.30.29.30">
    <property type="entry name" value="Pleckstrin-homology domain (PH domain)/Phosphotyrosine-binding domain (PTB)"/>
    <property type="match status" value="1"/>
</dbReference>
<dbReference type="Pfam" id="PF16978">
    <property type="entry name" value="CRIM"/>
    <property type="match status" value="1"/>
</dbReference>
<comment type="similarity">
    <text evidence="1">Belongs to the SIN1 family.</text>
</comment>
<evidence type="ECO:0000313" key="5">
    <source>
        <dbReference type="EMBL" id="GJJ78979.1"/>
    </source>
</evidence>
<organism evidence="5 6">
    <name type="scientific">Entomortierella parvispora</name>
    <dbReference type="NCBI Taxonomy" id="205924"/>
    <lineage>
        <taxon>Eukaryota</taxon>
        <taxon>Fungi</taxon>
        <taxon>Fungi incertae sedis</taxon>
        <taxon>Mucoromycota</taxon>
        <taxon>Mortierellomycotina</taxon>
        <taxon>Mortierellomycetes</taxon>
        <taxon>Mortierellales</taxon>
        <taxon>Mortierellaceae</taxon>
        <taxon>Entomortierella</taxon>
    </lineage>
</organism>
<feature type="compositionally biased region" description="Low complexity" evidence="2">
    <location>
        <begin position="76"/>
        <end position="92"/>
    </location>
</feature>
<dbReference type="GO" id="GO:0038203">
    <property type="term" value="P:TORC2 signaling"/>
    <property type="evidence" value="ECO:0007669"/>
    <property type="project" value="TreeGrafter"/>
</dbReference>
<dbReference type="OrthoDB" id="241990at2759"/>
<proteinExistence type="inferred from homology"/>
<dbReference type="EMBL" id="BQFW01000015">
    <property type="protein sequence ID" value="GJJ78979.1"/>
    <property type="molecule type" value="Genomic_DNA"/>
</dbReference>
<feature type="domain" description="SIN1-type PH" evidence="4">
    <location>
        <begin position="681"/>
        <end position="782"/>
    </location>
</feature>
<name>A0A9P3HLI7_9FUNG</name>
<comment type="caution">
    <text evidence="5">The sequence shown here is derived from an EMBL/GenBank/DDBJ whole genome shotgun (WGS) entry which is preliminary data.</text>
</comment>